<dbReference type="InterPro" id="IPR036388">
    <property type="entry name" value="WH-like_DNA-bd_sf"/>
</dbReference>
<dbReference type="InterPro" id="IPR011991">
    <property type="entry name" value="ArsR-like_HTH"/>
</dbReference>
<dbReference type="CDD" id="cd00090">
    <property type="entry name" value="HTH_ARSR"/>
    <property type="match status" value="1"/>
</dbReference>
<dbReference type="EMBL" id="CP089984">
    <property type="protein sequence ID" value="WXB12550.1"/>
    <property type="molecule type" value="Genomic_DNA"/>
</dbReference>
<dbReference type="PANTHER" id="PTHR33204">
    <property type="entry name" value="TRANSCRIPTIONAL REGULATOR, MARR FAMILY"/>
    <property type="match status" value="1"/>
</dbReference>
<dbReference type="InterPro" id="IPR002577">
    <property type="entry name" value="HTH_HxlR"/>
</dbReference>
<feature type="compositionally biased region" description="Basic residues" evidence="4">
    <location>
        <begin position="129"/>
        <end position="140"/>
    </location>
</feature>
<evidence type="ECO:0000256" key="4">
    <source>
        <dbReference type="SAM" id="MobiDB-lite"/>
    </source>
</evidence>
<dbReference type="Pfam" id="PF01638">
    <property type="entry name" value="HxlR"/>
    <property type="match status" value="1"/>
</dbReference>
<evidence type="ECO:0000313" key="7">
    <source>
        <dbReference type="Proteomes" id="UP001370348"/>
    </source>
</evidence>
<keyword evidence="1" id="KW-0805">Transcription regulation</keyword>
<dbReference type="RefSeq" id="WP_394822172.1">
    <property type="nucleotide sequence ID" value="NZ_CP089984.1"/>
</dbReference>
<dbReference type="Proteomes" id="UP001370348">
    <property type="component" value="Chromosome"/>
</dbReference>
<evidence type="ECO:0000256" key="3">
    <source>
        <dbReference type="ARBA" id="ARBA00023163"/>
    </source>
</evidence>
<feature type="domain" description="HTH hxlR-type" evidence="5">
    <location>
        <begin position="9"/>
        <end position="108"/>
    </location>
</feature>
<accession>A0ABZ2LQD6</accession>
<dbReference type="SUPFAM" id="SSF46785">
    <property type="entry name" value="Winged helix' DNA-binding domain"/>
    <property type="match status" value="1"/>
</dbReference>
<sequence length="140" mass="15555">MTRYSRALCPNYQAAVNLIGKRWTGLVLLILMDGPARFGELLEKLEVVGDRILSERLKELEAEGVVERRVLPTHPVRVEYELTEKGRALAPVIDALAKWGDTWVSIDPKQAAEFEAAADAEEAEEKTPSRRTKRKAAGAA</sequence>
<name>A0ABZ2LQD6_9BACT</name>
<keyword evidence="3" id="KW-0804">Transcription</keyword>
<reference evidence="6 7" key="1">
    <citation type="submission" date="2021-12" db="EMBL/GenBank/DDBJ databases">
        <title>Discovery of the Pendulisporaceae a myxobacterial family with distinct sporulation behavior and unique specialized metabolism.</title>
        <authorList>
            <person name="Garcia R."/>
            <person name="Popoff A."/>
            <person name="Bader C.D."/>
            <person name="Loehr J."/>
            <person name="Walesch S."/>
            <person name="Walt C."/>
            <person name="Boldt J."/>
            <person name="Bunk B."/>
            <person name="Haeckl F.J.F.P.J."/>
            <person name="Gunesch A.P."/>
            <person name="Birkelbach J."/>
            <person name="Nuebel U."/>
            <person name="Pietschmann T."/>
            <person name="Bach T."/>
            <person name="Mueller R."/>
        </authorList>
    </citation>
    <scope>NUCLEOTIDE SEQUENCE [LARGE SCALE GENOMIC DNA]</scope>
    <source>
        <strain evidence="6 7">MSr11954</strain>
    </source>
</reference>
<dbReference type="PROSITE" id="PS51118">
    <property type="entry name" value="HTH_HXLR"/>
    <property type="match status" value="1"/>
</dbReference>
<organism evidence="6 7">
    <name type="scientific">Pendulispora albinea</name>
    <dbReference type="NCBI Taxonomy" id="2741071"/>
    <lineage>
        <taxon>Bacteria</taxon>
        <taxon>Pseudomonadati</taxon>
        <taxon>Myxococcota</taxon>
        <taxon>Myxococcia</taxon>
        <taxon>Myxococcales</taxon>
        <taxon>Sorangiineae</taxon>
        <taxon>Pendulisporaceae</taxon>
        <taxon>Pendulispora</taxon>
    </lineage>
</organism>
<dbReference type="InterPro" id="IPR036390">
    <property type="entry name" value="WH_DNA-bd_sf"/>
</dbReference>
<dbReference type="Gene3D" id="1.10.10.10">
    <property type="entry name" value="Winged helix-like DNA-binding domain superfamily/Winged helix DNA-binding domain"/>
    <property type="match status" value="1"/>
</dbReference>
<proteinExistence type="predicted"/>
<feature type="region of interest" description="Disordered" evidence="4">
    <location>
        <begin position="115"/>
        <end position="140"/>
    </location>
</feature>
<protein>
    <submittedName>
        <fullName evidence="6">Helix-turn-helix transcriptional regulator</fullName>
    </submittedName>
</protein>
<evidence type="ECO:0000313" key="6">
    <source>
        <dbReference type="EMBL" id="WXB12550.1"/>
    </source>
</evidence>
<evidence type="ECO:0000256" key="2">
    <source>
        <dbReference type="ARBA" id="ARBA00023125"/>
    </source>
</evidence>
<evidence type="ECO:0000259" key="5">
    <source>
        <dbReference type="PROSITE" id="PS51118"/>
    </source>
</evidence>
<gene>
    <name evidence="6" type="ORF">LZC94_32470</name>
</gene>
<evidence type="ECO:0000256" key="1">
    <source>
        <dbReference type="ARBA" id="ARBA00023015"/>
    </source>
</evidence>
<keyword evidence="7" id="KW-1185">Reference proteome</keyword>
<dbReference type="PANTHER" id="PTHR33204:SF37">
    <property type="entry name" value="HTH-TYPE TRANSCRIPTIONAL REGULATOR YODB"/>
    <property type="match status" value="1"/>
</dbReference>
<keyword evidence="2" id="KW-0238">DNA-binding</keyword>